<sequence length="275" mass="28685">MMRLNDNSGVLRRLRANYLRAVLAAGTACVGLAMAGMAEQATAQTAQATSFDIPPGPLSGALAAFGRQAGLQITYLPEIASGKRSSGVSGHIGAGQALARLLQGSGLTWRFTNARTVAIERPGAATSGGAAPAGAIALDTIDVEGVPSSDPGRTEGINSYKPGVTATATKFQLTPRETPQTVTVVTNQQMRDFNMTSVDDALKTVSGVFVQERGENGASYYSRGFDMQSQFDGVPNPIGISTKSPFDNYGCEMRRMSSAAMAMSIMACETSNRAS</sequence>
<reference evidence="1" key="1">
    <citation type="submission" date="2022-03" db="EMBL/GenBank/DDBJ databases">
        <title>Interactions between chemoautotrophic and heterotrophic bacteria.</title>
        <authorList>
            <person name="Santoro A."/>
        </authorList>
    </citation>
    <scope>NUCLEOTIDE SEQUENCE</scope>
    <source>
        <strain evidence="1">Nb-106</strain>
    </source>
</reference>
<keyword evidence="2" id="KW-1185">Reference proteome</keyword>
<name>A0ACC6AQW0_NITWI</name>
<dbReference type="Proteomes" id="UP001205486">
    <property type="component" value="Unassembled WGS sequence"/>
</dbReference>
<comment type="caution">
    <text evidence="1">The sequence shown here is derived from an EMBL/GenBank/DDBJ whole genome shotgun (WGS) entry which is preliminary data.</text>
</comment>
<evidence type="ECO:0000313" key="2">
    <source>
        <dbReference type="Proteomes" id="UP001205486"/>
    </source>
</evidence>
<evidence type="ECO:0000313" key="1">
    <source>
        <dbReference type="EMBL" id="MCP2001200.1"/>
    </source>
</evidence>
<proteinExistence type="predicted"/>
<gene>
    <name evidence="1" type="ORF">J2S34_003686</name>
</gene>
<protein>
    <submittedName>
        <fullName evidence="1">Uncharacterized protein</fullName>
    </submittedName>
</protein>
<dbReference type="EMBL" id="JALJZS010000005">
    <property type="protein sequence ID" value="MCP2001200.1"/>
    <property type="molecule type" value="Genomic_DNA"/>
</dbReference>
<accession>A0ACC6AQW0</accession>
<organism evidence="1 2">
    <name type="scientific">Nitrobacter winogradskyi</name>
    <name type="common">Nitrobacter agilis</name>
    <dbReference type="NCBI Taxonomy" id="913"/>
    <lineage>
        <taxon>Bacteria</taxon>
        <taxon>Pseudomonadati</taxon>
        <taxon>Pseudomonadota</taxon>
        <taxon>Alphaproteobacteria</taxon>
        <taxon>Hyphomicrobiales</taxon>
        <taxon>Nitrobacteraceae</taxon>
        <taxon>Nitrobacter</taxon>
    </lineage>
</organism>